<dbReference type="InterPro" id="IPR002838">
    <property type="entry name" value="AIM24"/>
</dbReference>
<comment type="caution">
    <text evidence="8">The sequence shown here is derived from an EMBL/GenBank/DDBJ whole genome shotgun (WGS) entry which is preliminary data.</text>
</comment>
<dbReference type="GO" id="GO:0007007">
    <property type="term" value="P:inner mitochondrial membrane organization"/>
    <property type="evidence" value="ECO:0007669"/>
    <property type="project" value="TreeGrafter"/>
</dbReference>
<dbReference type="Gene3D" id="3.60.160.10">
    <property type="entry name" value="Mitochondrial biogenesis AIM24"/>
    <property type="match status" value="1"/>
</dbReference>
<evidence type="ECO:0000256" key="5">
    <source>
        <dbReference type="ARBA" id="ARBA00023128"/>
    </source>
</evidence>
<dbReference type="PANTHER" id="PTHR36959">
    <property type="entry name" value="ALTERED INHERITANCE OF MITOCHONDRIA PROTEIN 24, MITOCHONDRIAL"/>
    <property type="match status" value="1"/>
</dbReference>
<dbReference type="EMBL" id="NESQ01000085">
    <property type="protein sequence ID" value="PUU79677.1"/>
    <property type="molecule type" value="Genomic_DNA"/>
</dbReference>
<comment type="subcellular location">
    <subcellularLocation>
        <location evidence="1 6">Mitochondrion</location>
    </subcellularLocation>
</comment>
<sequence length="404" mass="44160">MALRRLRPLFIPTARSFLSTPSALAQLDSCSNRYVHIRATPSTTTLDGFLDLSEQTQSIPKLSGAGPFPADVKFEVLGAPYSLLSVALPASSVLYSRRGTLIGVNGRAENAVSTLSLLEPIRRAFLRIPFLYQKISSTSPLTCLISTNSPNTTFGVIELDGKVDWMVTQSDALLAWTGHSISAKPSVSPRMSLAHWGNSRLTGRGLVALVGRGQIYQVTLKAGEEFVAHPGSLLAYSIISTAFRPVPYRLRSASIRLQVPRLDLGRLLPQIEFIRVMRNSEVSKTITKALFTFRAWLRRTIWGDRLFVRFQGPGTILLQSRSAPISDILRPQDVNEAATLQPGALEPLEHISGGTVGSASEPPSKPILPASSSVVDHKGLKVVTVKKNGKVEFEDSDFKDFTRR</sequence>
<gene>
    <name evidence="8" type="ORF">B9Z19DRAFT_807961</name>
</gene>
<evidence type="ECO:0000256" key="4">
    <source>
        <dbReference type="ARBA" id="ARBA00022946"/>
    </source>
</evidence>
<reference evidence="8 9" key="1">
    <citation type="submission" date="2017-04" db="EMBL/GenBank/DDBJ databases">
        <title>Draft genome sequence of Tuber borchii Vittad., a whitish edible truffle.</title>
        <authorList>
            <consortium name="DOE Joint Genome Institute"/>
            <person name="Murat C."/>
            <person name="Kuo A."/>
            <person name="Barry K.W."/>
            <person name="Clum A."/>
            <person name="Dockter R.B."/>
            <person name="Fauchery L."/>
            <person name="Iotti M."/>
            <person name="Kohler A."/>
            <person name="Labutti K."/>
            <person name="Lindquist E.A."/>
            <person name="Lipzen A."/>
            <person name="Ohm R.A."/>
            <person name="Wang M."/>
            <person name="Grigoriev I.V."/>
            <person name="Zambonelli A."/>
            <person name="Martin F.M."/>
        </authorList>
    </citation>
    <scope>NUCLEOTIDE SEQUENCE [LARGE SCALE GENOMIC DNA]</scope>
    <source>
        <strain evidence="8 9">Tbo3840</strain>
    </source>
</reference>
<dbReference type="STRING" id="42251.A0A2T6ZW16"/>
<accession>A0A2T6ZW16</accession>
<dbReference type="OrthoDB" id="5295771at2759"/>
<evidence type="ECO:0000313" key="8">
    <source>
        <dbReference type="EMBL" id="PUU79677.1"/>
    </source>
</evidence>
<evidence type="ECO:0000256" key="2">
    <source>
        <dbReference type="ARBA" id="ARBA00009322"/>
    </source>
</evidence>
<dbReference type="InterPro" id="IPR036983">
    <property type="entry name" value="AIM24_sf"/>
</dbReference>
<dbReference type="Proteomes" id="UP000244722">
    <property type="component" value="Unassembled WGS sequence"/>
</dbReference>
<evidence type="ECO:0000313" key="9">
    <source>
        <dbReference type="Proteomes" id="UP000244722"/>
    </source>
</evidence>
<comment type="similarity">
    <text evidence="2 6">Belongs to the AIM24 family.</text>
</comment>
<keyword evidence="4" id="KW-0809">Transit peptide</keyword>
<dbReference type="AlphaFoldDB" id="A0A2T6ZW16"/>
<protein>
    <recommendedName>
        <fullName evidence="3 6">Altered inheritance of mitochondria protein 24, mitochondrial</fullName>
    </recommendedName>
</protein>
<dbReference type="SUPFAM" id="SSF51219">
    <property type="entry name" value="TRAP-like"/>
    <property type="match status" value="1"/>
</dbReference>
<feature type="region of interest" description="Disordered" evidence="7">
    <location>
        <begin position="351"/>
        <end position="371"/>
    </location>
</feature>
<evidence type="ECO:0000256" key="3">
    <source>
        <dbReference type="ARBA" id="ARBA00013287"/>
    </source>
</evidence>
<keyword evidence="9" id="KW-1185">Reference proteome</keyword>
<name>A0A2T6ZW16_TUBBO</name>
<evidence type="ECO:0000256" key="7">
    <source>
        <dbReference type="SAM" id="MobiDB-lite"/>
    </source>
</evidence>
<dbReference type="GO" id="GO:0005743">
    <property type="term" value="C:mitochondrial inner membrane"/>
    <property type="evidence" value="ECO:0007669"/>
    <property type="project" value="TreeGrafter"/>
</dbReference>
<dbReference type="PANTHER" id="PTHR36959:SF2">
    <property type="entry name" value="ALTERED INHERITANCE OF MITOCHONDRIA PROTEIN 24, MITOCHONDRIAL"/>
    <property type="match status" value="1"/>
</dbReference>
<dbReference type="InterPro" id="IPR016031">
    <property type="entry name" value="Trp_RNA-bd_attenuator-like_dom"/>
</dbReference>
<evidence type="ECO:0000256" key="1">
    <source>
        <dbReference type="ARBA" id="ARBA00004173"/>
    </source>
</evidence>
<organism evidence="8 9">
    <name type="scientific">Tuber borchii</name>
    <name type="common">White truffle</name>
    <dbReference type="NCBI Taxonomy" id="42251"/>
    <lineage>
        <taxon>Eukaryota</taxon>
        <taxon>Fungi</taxon>
        <taxon>Dikarya</taxon>
        <taxon>Ascomycota</taxon>
        <taxon>Pezizomycotina</taxon>
        <taxon>Pezizomycetes</taxon>
        <taxon>Pezizales</taxon>
        <taxon>Tuberaceae</taxon>
        <taxon>Tuber</taxon>
    </lineage>
</organism>
<dbReference type="Pfam" id="PF01987">
    <property type="entry name" value="AIM24"/>
    <property type="match status" value="1"/>
</dbReference>
<evidence type="ECO:0000256" key="6">
    <source>
        <dbReference type="RuleBase" id="RU363045"/>
    </source>
</evidence>
<proteinExistence type="inferred from homology"/>
<keyword evidence="5 6" id="KW-0496">Mitochondrion</keyword>